<protein>
    <submittedName>
        <fullName evidence="6">Inositol monophosphatase family protein</fullName>
        <ecNumber evidence="6">3.1.3.25</ecNumber>
    </submittedName>
</protein>
<dbReference type="SUPFAM" id="SSF56655">
    <property type="entry name" value="Carbohydrate phosphatase"/>
    <property type="match status" value="1"/>
</dbReference>
<evidence type="ECO:0000256" key="5">
    <source>
        <dbReference type="PIRSR" id="PIRSR600760-2"/>
    </source>
</evidence>
<evidence type="ECO:0000256" key="2">
    <source>
        <dbReference type="ARBA" id="ARBA00022723"/>
    </source>
</evidence>
<gene>
    <name evidence="6" type="primary">suhB</name>
    <name evidence="6" type="ORF">NCTC12204_01230</name>
</gene>
<dbReference type="CDD" id="cd01637">
    <property type="entry name" value="IMPase_like"/>
    <property type="match status" value="1"/>
</dbReference>
<dbReference type="EC" id="3.1.3.25" evidence="6"/>
<feature type="binding site" evidence="5">
    <location>
        <position position="212"/>
    </location>
    <ligand>
        <name>Mg(2+)</name>
        <dbReference type="ChEBI" id="CHEBI:18420"/>
        <label>1</label>
        <note>catalytic</note>
    </ligand>
</feature>
<feature type="binding site" evidence="5">
    <location>
        <position position="93"/>
    </location>
    <ligand>
        <name>Mg(2+)</name>
        <dbReference type="ChEBI" id="CHEBI:18420"/>
        <label>2</label>
    </ligand>
</feature>
<evidence type="ECO:0000256" key="1">
    <source>
        <dbReference type="ARBA" id="ARBA00001946"/>
    </source>
</evidence>
<feature type="binding site" evidence="5">
    <location>
        <position position="72"/>
    </location>
    <ligand>
        <name>Mg(2+)</name>
        <dbReference type="ChEBI" id="CHEBI:18420"/>
        <label>1</label>
        <note>catalytic</note>
    </ligand>
</feature>
<keyword evidence="4 5" id="KW-0460">Magnesium</keyword>
<dbReference type="InterPro" id="IPR000760">
    <property type="entry name" value="Inositol_monophosphatase-like"/>
</dbReference>
<dbReference type="GO" id="GO:0007165">
    <property type="term" value="P:signal transduction"/>
    <property type="evidence" value="ECO:0007669"/>
    <property type="project" value="TreeGrafter"/>
</dbReference>
<dbReference type="AlphaFoldDB" id="A0A4V3RGV1"/>
<keyword evidence="2 5" id="KW-0479">Metal-binding</keyword>
<evidence type="ECO:0000256" key="4">
    <source>
        <dbReference type="ARBA" id="ARBA00022842"/>
    </source>
</evidence>
<accession>A0A4V3RGV1</accession>
<comment type="cofactor">
    <cofactor evidence="1 5">
        <name>Mg(2+)</name>
        <dbReference type="ChEBI" id="CHEBI:18420"/>
    </cofactor>
</comment>
<feature type="binding site" evidence="5">
    <location>
        <position position="90"/>
    </location>
    <ligand>
        <name>Mg(2+)</name>
        <dbReference type="ChEBI" id="CHEBI:18420"/>
        <label>2</label>
    </ligand>
</feature>
<proteinExistence type="predicted"/>
<dbReference type="GO" id="GO:0006020">
    <property type="term" value="P:inositol metabolic process"/>
    <property type="evidence" value="ECO:0007669"/>
    <property type="project" value="TreeGrafter"/>
</dbReference>
<dbReference type="PRINTS" id="PR00377">
    <property type="entry name" value="IMPHPHTASES"/>
</dbReference>
<dbReference type="EMBL" id="CABEEP010000001">
    <property type="protein sequence ID" value="VTQ63335.1"/>
    <property type="molecule type" value="Genomic_DNA"/>
</dbReference>
<dbReference type="Pfam" id="PF00459">
    <property type="entry name" value="Inositol_P"/>
    <property type="match status" value="1"/>
</dbReference>
<dbReference type="PANTHER" id="PTHR20854:SF4">
    <property type="entry name" value="INOSITOL-1-MONOPHOSPHATASE-RELATED"/>
    <property type="match status" value="1"/>
</dbReference>
<dbReference type="Gene3D" id="3.30.540.10">
    <property type="entry name" value="Fructose-1,6-Bisphosphatase, subunit A, domain 1"/>
    <property type="match status" value="1"/>
</dbReference>
<dbReference type="PANTHER" id="PTHR20854">
    <property type="entry name" value="INOSITOL MONOPHOSPHATASE"/>
    <property type="match status" value="1"/>
</dbReference>
<evidence type="ECO:0000256" key="3">
    <source>
        <dbReference type="ARBA" id="ARBA00022801"/>
    </source>
</evidence>
<dbReference type="Gene3D" id="3.40.190.80">
    <property type="match status" value="1"/>
</dbReference>
<dbReference type="GO" id="GO:0008934">
    <property type="term" value="F:inositol monophosphate 1-phosphatase activity"/>
    <property type="evidence" value="ECO:0007669"/>
    <property type="project" value="TreeGrafter"/>
</dbReference>
<keyword evidence="3 6" id="KW-0378">Hydrolase</keyword>
<evidence type="ECO:0000313" key="6">
    <source>
        <dbReference type="EMBL" id="VTQ63335.1"/>
    </source>
</evidence>
<dbReference type="Proteomes" id="UP000352698">
    <property type="component" value="Unassembled WGS sequence"/>
</dbReference>
<organism evidence="6 7">
    <name type="scientific">Enterococcus hirae</name>
    <dbReference type="NCBI Taxonomy" id="1354"/>
    <lineage>
        <taxon>Bacteria</taxon>
        <taxon>Bacillati</taxon>
        <taxon>Bacillota</taxon>
        <taxon>Bacilli</taxon>
        <taxon>Lactobacillales</taxon>
        <taxon>Enterococcaceae</taxon>
        <taxon>Enterococcus</taxon>
    </lineage>
</organism>
<feature type="binding site" evidence="5">
    <location>
        <position position="92"/>
    </location>
    <ligand>
        <name>Mg(2+)</name>
        <dbReference type="ChEBI" id="CHEBI:18420"/>
        <label>1</label>
        <note>catalytic</note>
    </ligand>
</feature>
<name>A0A4V3RGV1_ENTHR</name>
<reference evidence="6 7" key="1">
    <citation type="submission" date="2019-05" db="EMBL/GenBank/DDBJ databases">
        <authorList>
            <consortium name="Pathogen Informatics"/>
        </authorList>
    </citation>
    <scope>NUCLEOTIDE SEQUENCE [LARGE SCALE GENOMIC DNA]</scope>
    <source>
        <strain evidence="6 7">NCTC12204</strain>
    </source>
</reference>
<sequence>MGENMNKQELIHQIKIWLKEAAEKIRAVQIKTLKVDQKTNRKDLVTNMDREVQAFLIEKIQAYNPEAKILAEEEGYSELESFEGQVFVIDPIDGTMNFVLEQENFCIMLGVYQDGVGQLGFIYDVMKEALYWGGKDLGVYMNDHPLTKPEDLRLKDGLIGLNGYLFSHNRWNVRTIGEQSMGVRIYGCAGLEMIALLKGKHIGYIANLSPWDYGAGNVLLAEFGMKYSGISGEKLKFRGREYYIAATPQAYDEIRALIAAADSLNK</sequence>
<dbReference type="RefSeq" id="WP_010719358.1">
    <property type="nucleotide sequence ID" value="NZ_CP042289.1"/>
</dbReference>
<comment type="caution">
    <text evidence="6">The sequence shown here is derived from an EMBL/GenBank/DDBJ whole genome shotgun (WGS) entry which is preliminary data.</text>
</comment>
<evidence type="ECO:0000313" key="7">
    <source>
        <dbReference type="Proteomes" id="UP000352698"/>
    </source>
</evidence>
<dbReference type="FunFam" id="3.30.540.10:FF:000003">
    <property type="entry name" value="Inositol-1-monophosphatase"/>
    <property type="match status" value="1"/>
</dbReference>
<dbReference type="GO" id="GO:0046872">
    <property type="term" value="F:metal ion binding"/>
    <property type="evidence" value="ECO:0007669"/>
    <property type="project" value="UniProtKB-KW"/>
</dbReference>